<protein>
    <recommendedName>
        <fullName evidence="6">eRF1 domain-containing protein</fullName>
    </recommendedName>
</protein>
<dbReference type="InterPro" id="IPR004405">
    <property type="entry name" value="TF_pelota"/>
</dbReference>
<proteinExistence type="inferred from homology"/>
<dbReference type="GO" id="GO:0005737">
    <property type="term" value="C:cytoplasm"/>
    <property type="evidence" value="ECO:0007669"/>
    <property type="project" value="UniProtKB-SubCell"/>
</dbReference>
<evidence type="ECO:0000256" key="3">
    <source>
        <dbReference type="ARBA" id="ARBA00009504"/>
    </source>
</evidence>
<dbReference type="GO" id="GO:0070651">
    <property type="term" value="P:nonfunctional rRNA decay"/>
    <property type="evidence" value="ECO:0007669"/>
    <property type="project" value="TreeGrafter"/>
</dbReference>
<comment type="subcellular location">
    <subcellularLocation>
        <location evidence="2">Cytoplasm</location>
    </subcellularLocation>
</comment>
<dbReference type="Pfam" id="PF03465">
    <property type="entry name" value="eRF1_3"/>
    <property type="match status" value="1"/>
</dbReference>
<dbReference type="PANTHER" id="PTHR10853">
    <property type="entry name" value="PELOTA"/>
    <property type="match status" value="1"/>
</dbReference>
<sequence length="188" mass="21381">MARAQREDIKVILKNKSMFILAHSSSGYKHDLDEVLKDPGIQSRLADTSALKEVNALNKFLMMLNNNSEKAFYSYNHVKAALDQGAIRTLLITDSLFRSNNIQTRKKYVSLVEDCREAGAEVMIFSALHVSGKQLEQMSGVAAILRFPVPEIEEIELNDEEFSRNKEQYEEVNDGGENLEQEDTEVYF</sequence>
<organism evidence="7">
    <name type="scientific">Aplanochytrium stocchinoi</name>
    <dbReference type="NCBI Taxonomy" id="215587"/>
    <lineage>
        <taxon>Eukaryota</taxon>
        <taxon>Sar</taxon>
        <taxon>Stramenopiles</taxon>
        <taxon>Bigyra</taxon>
        <taxon>Labyrinthulomycetes</taxon>
        <taxon>Thraustochytrida</taxon>
        <taxon>Thraustochytriidae</taxon>
        <taxon>Aplanochytrium</taxon>
    </lineage>
</organism>
<feature type="domain" description="eRF1" evidence="6">
    <location>
        <begin position="51"/>
        <end position="149"/>
    </location>
</feature>
<dbReference type="GO" id="GO:0046872">
    <property type="term" value="F:metal ion binding"/>
    <property type="evidence" value="ECO:0007669"/>
    <property type="project" value="UniProtKB-KW"/>
</dbReference>
<comment type="cofactor">
    <cofactor evidence="1">
        <name>a divalent metal cation</name>
        <dbReference type="ChEBI" id="CHEBI:60240"/>
    </cofactor>
</comment>
<name>A0A7S3PPM2_9STRA</name>
<evidence type="ECO:0000256" key="1">
    <source>
        <dbReference type="ARBA" id="ARBA00001968"/>
    </source>
</evidence>
<evidence type="ECO:0000313" key="7">
    <source>
        <dbReference type="EMBL" id="CAE0446495.1"/>
    </source>
</evidence>
<keyword evidence="5" id="KW-0479">Metal-binding</keyword>
<gene>
    <name evidence="7" type="ORF">ASTO00021_LOCUS16486</name>
</gene>
<dbReference type="PANTHER" id="PTHR10853:SF0">
    <property type="entry name" value="PROTEIN PELOTA HOMOLOG"/>
    <property type="match status" value="1"/>
</dbReference>
<dbReference type="GO" id="GO:0070966">
    <property type="term" value="P:nuclear-transcribed mRNA catabolic process, no-go decay"/>
    <property type="evidence" value="ECO:0007669"/>
    <property type="project" value="InterPro"/>
</dbReference>
<dbReference type="GO" id="GO:0032790">
    <property type="term" value="P:ribosome disassembly"/>
    <property type="evidence" value="ECO:0007669"/>
    <property type="project" value="TreeGrafter"/>
</dbReference>
<dbReference type="GO" id="GO:0071025">
    <property type="term" value="P:RNA surveillance"/>
    <property type="evidence" value="ECO:0007669"/>
    <property type="project" value="InterPro"/>
</dbReference>
<evidence type="ECO:0000256" key="2">
    <source>
        <dbReference type="ARBA" id="ARBA00004496"/>
    </source>
</evidence>
<evidence type="ECO:0000256" key="4">
    <source>
        <dbReference type="ARBA" id="ARBA00022490"/>
    </source>
</evidence>
<dbReference type="InterPro" id="IPR005142">
    <property type="entry name" value="eRF1_3"/>
</dbReference>
<keyword evidence="4" id="KW-0963">Cytoplasm</keyword>
<dbReference type="AlphaFoldDB" id="A0A7S3PPM2"/>
<dbReference type="SUPFAM" id="SSF55315">
    <property type="entry name" value="L30e-like"/>
    <property type="match status" value="1"/>
</dbReference>
<dbReference type="FunFam" id="3.30.1330.30:FF:000008">
    <property type="entry name" value="Protein pelota homolog"/>
    <property type="match status" value="1"/>
</dbReference>
<dbReference type="InterPro" id="IPR042226">
    <property type="entry name" value="eFR1_2_sf"/>
</dbReference>
<dbReference type="InterPro" id="IPR029064">
    <property type="entry name" value="Ribosomal_eL30-like_sf"/>
</dbReference>
<evidence type="ECO:0000259" key="6">
    <source>
        <dbReference type="Pfam" id="PF03465"/>
    </source>
</evidence>
<dbReference type="Gene3D" id="3.30.420.60">
    <property type="entry name" value="eRF1 domain 2"/>
    <property type="match status" value="1"/>
</dbReference>
<accession>A0A7S3PPM2</accession>
<comment type="similarity">
    <text evidence="3">Belongs to the eukaryotic release factor 1 family. Pelota subfamily.</text>
</comment>
<evidence type="ECO:0000256" key="5">
    <source>
        <dbReference type="ARBA" id="ARBA00022723"/>
    </source>
</evidence>
<dbReference type="Gene3D" id="3.30.1330.30">
    <property type="match status" value="1"/>
</dbReference>
<reference evidence="7" key="1">
    <citation type="submission" date="2021-01" db="EMBL/GenBank/DDBJ databases">
        <authorList>
            <person name="Corre E."/>
            <person name="Pelletier E."/>
            <person name="Niang G."/>
            <person name="Scheremetjew M."/>
            <person name="Finn R."/>
            <person name="Kale V."/>
            <person name="Holt S."/>
            <person name="Cochrane G."/>
            <person name="Meng A."/>
            <person name="Brown T."/>
            <person name="Cohen L."/>
        </authorList>
    </citation>
    <scope>NUCLEOTIDE SEQUENCE</scope>
    <source>
        <strain evidence="7">GSBS06</strain>
    </source>
</reference>
<dbReference type="EMBL" id="HBIN01021504">
    <property type="protein sequence ID" value="CAE0446495.1"/>
    <property type="molecule type" value="Transcribed_RNA"/>
</dbReference>
<dbReference type="SUPFAM" id="SSF53137">
    <property type="entry name" value="Translational machinery components"/>
    <property type="match status" value="1"/>
</dbReference>
<dbReference type="GO" id="GO:0070481">
    <property type="term" value="P:nuclear-transcribed mRNA catabolic process, non-stop decay"/>
    <property type="evidence" value="ECO:0007669"/>
    <property type="project" value="InterPro"/>
</dbReference>